<dbReference type="PANTHER" id="PTHR33406:SF13">
    <property type="entry name" value="MEMBRANE PROTEIN YDFJ"/>
    <property type="match status" value="1"/>
</dbReference>
<feature type="transmembrane region" description="Helical" evidence="7">
    <location>
        <begin position="544"/>
        <end position="563"/>
    </location>
</feature>
<feature type="region of interest" description="Disordered" evidence="6">
    <location>
        <begin position="716"/>
        <end position="735"/>
    </location>
</feature>
<evidence type="ECO:0000313" key="12">
    <source>
        <dbReference type="Proteomes" id="UP000186883"/>
    </source>
</evidence>
<keyword evidence="4 7" id="KW-1133">Transmembrane helix</keyword>
<evidence type="ECO:0000313" key="11">
    <source>
        <dbReference type="Proteomes" id="UP000076321"/>
    </source>
</evidence>
<dbReference type="EMBL" id="LOBU02000012">
    <property type="protein sequence ID" value="OKA08312.1"/>
    <property type="molecule type" value="Genomic_DNA"/>
</dbReference>
<reference evidence="10 12" key="2">
    <citation type="submission" date="2016-11" db="EMBL/GenBank/DDBJ databases">
        <title>Genome sequencing of Amycolatopsis regifaucium.</title>
        <authorList>
            <person name="Mayilraj S."/>
            <person name="Kaur N."/>
        </authorList>
    </citation>
    <scope>NUCLEOTIDE SEQUENCE [LARGE SCALE GENOMIC DNA]</scope>
    <source>
        <strain evidence="10 12">GY080</strain>
    </source>
</reference>
<keyword evidence="5 7" id="KW-0472">Membrane</keyword>
<feature type="transmembrane region" description="Helical" evidence="7">
    <location>
        <begin position="684"/>
        <end position="710"/>
    </location>
</feature>
<evidence type="ECO:0000256" key="5">
    <source>
        <dbReference type="ARBA" id="ARBA00023136"/>
    </source>
</evidence>
<protein>
    <submittedName>
        <fullName evidence="9">MMPL domain-containing protein</fullName>
    </submittedName>
</protein>
<sequence>MLPETQSRTPVTERVAAWSIRHRALTLVGWVALVLIALLSGTLLDGESRRSTDPGESGRAQTALNAQRTFDPLRENVLVEAKAPDAPPFTANEDLRRATEDLVTTLTRSGAVTDVRSPLATEGAERISADGRSGLVGFSIAGEEKDIRPNFETAVVRISSVAARHPAVRLGQSGDLSLSSVVDKGIREDVKRSEFLSLPMTLVILLIVFGALVAASVPLLLAGASVAATFGFLSVVDDFTPINSATTVITLLIGMAVGVDYSLFFLRRQREERARGHSVDDAIRISARTSGHVVVVSGVTVVLCVSGLAFTGLDNFSGLAISTAFVVGLAVLGAVTVLPALLSLLGDKVDRGRIPWLGKRRTAAESSRFWSATARAVTRRPALWGGLAAALLILLTLPALGMRLQDPTPAESLPRSTATIDAAIRTQEAFPGVVYPATVVLTAENGGPVDSPALRSAITELDRRIGETGGVLNRPIAVANVDEAVVVRVPLSGAGRDAASDAALAKLRTELLPATIGEVDGVDFAVSGRTANARDFADRVIERMPLVFGFVLLAAFVLLLLAFRSVAVSLVSLVLNLLSIGAAYGVLTWIFQDGHFASLLGFTPYGGVVGWLPMFMFVLLLGLSMDYHIFILSRIREHRAEGAVTAIVRGTGTSAGVVSGAAVIMVGVFSVFVTLSAIEYKMMGVGMAVAVLIDATLVRGVLLPAFLALLGDRGRRPDRKSVASERVPELSSPNA</sequence>
<dbReference type="RefSeq" id="WP_061989462.1">
    <property type="nucleotide sequence ID" value="NZ_FOPQ01000008.1"/>
</dbReference>
<feature type="transmembrane region" description="Helical" evidence="7">
    <location>
        <begin position="319"/>
        <end position="345"/>
    </location>
</feature>
<dbReference type="Gene3D" id="1.20.1640.10">
    <property type="entry name" value="Multidrug efflux transporter AcrB transmembrane domain"/>
    <property type="match status" value="2"/>
</dbReference>
<dbReference type="GO" id="GO:0005886">
    <property type="term" value="C:plasma membrane"/>
    <property type="evidence" value="ECO:0007669"/>
    <property type="project" value="UniProtKB-SubCell"/>
</dbReference>
<feature type="transmembrane region" description="Helical" evidence="7">
    <location>
        <begin position="24"/>
        <end position="44"/>
    </location>
</feature>
<feature type="domain" description="SSD" evidence="8">
    <location>
        <begin position="200"/>
        <end position="344"/>
    </location>
</feature>
<feature type="transmembrane region" description="Helical" evidence="7">
    <location>
        <begin position="653"/>
        <end position="678"/>
    </location>
</feature>
<feature type="transmembrane region" description="Helical" evidence="7">
    <location>
        <begin position="570"/>
        <end position="591"/>
    </location>
</feature>
<keyword evidence="3 7" id="KW-0812">Transmembrane</keyword>
<accession>A0A154MVF8</accession>
<evidence type="ECO:0000259" key="8">
    <source>
        <dbReference type="PROSITE" id="PS50156"/>
    </source>
</evidence>
<feature type="transmembrane region" description="Helical" evidence="7">
    <location>
        <begin position="611"/>
        <end position="632"/>
    </location>
</feature>
<dbReference type="InterPro" id="IPR004869">
    <property type="entry name" value="MMPL_dom"/>
</dbReference>
<comment type="subcellular location">
    <subcellularLocation>
        <location evidence="1">Cell membrane</location>
        <topology evidence="1">Multi-pass membrane protein</topology>
    </subcellularLocation>
</comment>
<comment type="caution">
    <text evidence="9">The sequence shown here is derived from an EMBL/GenBank/DDBJ whole genome shotgun (WGS) entry which is preliminary data.</text>
</comment>
<dbReference type="Proteomes" id="UP000186883">
    <property type="component" value="Unassembled WGS sequence"/>
</dbReference>
<dbReference type="InterPro" id="IPR050545">
    <property type="entry name" value="Mycobact_MmpL"/>
</dbReference>
<dbReference type="InterPro" id="IPR000731">
    <property type="entry name" value="SSD"/>
</dbReference>
<organism evidence="9 11">
    <name type="scientific">Amycolatopsis regifaucium</name>
    <dbReference type="NCBI Taxonomy" id="546365"/>
    <lineage>
        <taxon>Bacteria</taxon>
        <taxon>Bacillati</taxon>
        <taxon>Actinomycetota</taxon>
        <taxon>Actinomycetes</taxon>
        <taxon>Pseudonocardiales</taxon>
        <taxon>Pseudonocardiaceae</taxon>
        <taxon>Amycolatopsis</taxon>
    </lineage>
</organism>
<dbReference type="Pfam" id="PF03176">
    <property type="entry name" value="MMPL"/>
    <property type="match status" value="2"/>
</dbReference>
<feature type="compositionally biased region" description="Basic and acidic residues" evidence="6">
    <location>
        <begin position="716"/>
        <end position="728"/>
    </location>
</feature>
<evidence type="ECO:0000313" key="10">
    <source>
        <dbReference type="EMBL" id="OKA08312.1"/>
    </source>
</evidence>
<dbReference type="AlphaFoldDB" id="A0A154MVF8"/>
<evidence type="ECO:0000256" key="1">
    <source>
        <dbReference type="ARBA" id="ARBA00004651"/>
    </source>
</evidence>
<evidence type="ECO:0000256" key="7">
    <source>
        <dbReference type="SAM" id="Phobius"/>
    </source>
</evidence>
<reference evidence="9 11" key="1">
    <citation type="submission" date="2015-12" db="EMBL/GenBank/DDBJ databases">
        <title>Amycolatopsis regifaucium genome sequencing and assembly.</title>
        <authorList>
            <person name="Mayilraj S."/>
        </authorList>
    </citation>
    <scope>NUCLEOTIDE SEQUENCE [LARGE SCALE GENOMIC DNA]</scope>
    <source>
        <strain evidence="9 11">GY080</strain>
    </source>
</reference>
<evidence type="ECO:0000256" key="4">
    <source>
        <dbReference type="ARBA" id="ARBA00022989"/>
    </source>
</evidence>
<dbReference type="SUPFAM" id="SSF82866">
    <property type="entry name" value="Multidrug efflux transporter AcrB transmembrane domain"/>
    <property type="match status" value="2"/>
</dbReference>
<dbReference type="OrthoDB" id="7051771at2"/>
<feature type="transmembrane region" description="Helical" evidence="7">
    <location>
        <begin position="202"/>
        <end position="233"/>
    </location>
</feature>
<name>A0A154MVF8_9PSEU</name>
<dbReference type="EMBL" id="LQCI01000003">
    <property type="protein sequence ID" value="KZB87479.1"/>
    <property type="molecule type" value="Genomic_DNA"/>
</dbReference>
<dbReference type="Proteomes" id="UP000076321">
    <property type="component" value="Unassembled WGS sequence"/>
</dbReference>
<evidence type="ECO:0000256" key="2">
    <source>
        <dbReference type="ARBA" id="ARBA00022475"/>
    </source>
</evidence>
<proteinExistence type="predicted"/>
<feature type="transmembrane region" description="Helical" evidence="7">
    <location>
        <begin position="382"/>
        <end position="401"/>
    </location>
</feature>
<feature type="region of interest" description="Disordered" evidence="6">
    <location>
        <begin position="46"/>
        <end position="66"/>
    </location>
</feature>
<evidence type="ECO:0000313" key="9">
    <source>
        <dbReference type="EMBL" id="KZB87479.1"/>
    </source>
</evidence>
<keyword evidence="12" id="KW-1185">Reference proteome</keyword>
<dbReference type="PROSITE" id="PS50156">
    <property type="entry name" value="SSD"/>
    <property type="match status" value="1"/>
</dbReference>
<gene>
    <name evidence="10" type="ORF">ATP06_0213635</name>
    <name evidence="9" type="ORF">AVL48_22875</name>
</gene>
<evidence type="ECO:0000256" key="6">
    <source>
        <dbReference type="SAM" id="MobiDB-lite"/>
    </source>
</evidence>
<evidence type="ECO:0000256" key="3">
    <source>
        <dbReference type="ARBA" id="ARBA00022692"/>
    </source>
</evidence>
<feature type="transmembrane region" description="Helical" evidence="7">
    <location>
        <begin position="293"/>
        <end position="313"/>
    </location>
</feature>
<keyword evidence="2" id="KW-1003">Cell membrane</keyword>
<feature type="transmembrane region" description="Helical" evidence="7">
    <location>
        <begin position="245"/>
        <end position="266"/>
    </location>
</feature>
<dbReference type="PANTHER" id="PTHR33406">
    <property type="entry name" value="MEMBRANE PROTEIN MJ1562-RELATED"/>
    <property type="match status" value="1"/>
</dbReference>